<keyword evidence="7" id="KW-0732">Signal</keyword>
<dbReference type="PANTHER" id="PTHR31794">
    <property type="entry name" value="AUXIN EFFLUX TRANSPORTER FAMILY PROTEIN (EUROFUNG)"/>
    <property type="match status" value="1"/>
</dbReference>
<comment type="caution">
    <text evidence="8">The sequence shown here is derived from an EMBL/GenBank/DDBJ whole genome shotgun (WGS) entry which is preliminary data.</text>
</comment>
<feature type="compositionally biased region" description="Low complexity" evidence="5">
    <location>
        <begin position="361"/>
        <end position="382"/>
    </location>
</feature>
<dbReference type="Proteomes" id="UP000522262">
    <property type="component" value="Unassembled WGS sequence"/>
</dbReference>
<keyword evidence="3 6" id="KW-1133">Transmembrane helix</keyword>
<dbReference type="PANTHER" id="PTHR31794:SF4">
    <property type="entry name" value="AUXIN EFFLUX TRANSPORTER FAMILY PROTEIN (EUROFUNG)"/>
    <property type="match status" value="1"/>
</dbReference>
<dbReference type="GO" id="GO:0005783">
    <property type="term" value="C:endoplasmic reticulum"/>
    <property type="evidence" value="ECO:0007669"/>
    <property type="project" value="TreeGrafter"/>
</dbReference>
<keyword evidence="4 6" id="KW-0472">Membrane</keyword>
<evidence type="ECO:0000256" key="2">
    <source>
        <dbReference type="ARBA" id="ARBA00022692"/>
    </source>
</evidence>
<evidence type="ECO:0000256" key="3">
    <source>
        <dbReference type="ARBA" id="ARBA00022989"/>
    </source>
</evidence>
<evidence type="ECO:0000256" key="1">
    <source>
        <dbReference type="ARBA" id="ARBA00004141"/>
    </source>
</evidence>
<evidence type="ECO:0000256" key="4">
    <source>
        <dbReference type="ARBA" id="ARBA00023136"/>
    </source>
</evidence>
<feature type="transmembrane region" description="Helical" evidence="6">
    <location>
        <begin position="791"/>
        <end position="818"/>
    </location>
</feature>
<evidence type="ECO:0000256" key="6">
    <source>
        <dbReference type="SAM" id="Phobius"/>
    </source>
</evidence>
<sequence length="935" mass="100466">MSRSAIAIACLLARPVVGLAGWWTWSPYTLTPHFAYQDPGSGDILHSSCNSNGSASFSTKNPNKFPLKEQPKAATPLAISGWWDDDLNTPIASVFYQNADDGIVNAYLICDNTTGSYKLDTDGEEVVSDSAGLPSVNEKTGLAVAELGDSGGSRVYYHDEDGRVNLLAYDDDTDWRYDGPVSLKKPGGMAIAAVQTKGTNVSVVYPYDSKDIVVARYNNDNKSKWRLESFPTPFDSPAPTNATEPSDIRLDTSTAASLTLPSYDNTAVDLGIANQAGKGLTVFYIGKDSQLHAITHKNGAWTEVDGPGKKKWPEADDASARLAVVSPLDSDEIWVYYMSGDKIQELHRSDGGTWDDVQTPSSNNATNSDSNSEGGGDEATSTGGSGSSGAKETESAAADADTGGMTAGAKAGVGVGVSVGVLAIAAGAFFFLRRKRQAPVDSERKGSAELATYHPVELPTEVHEPQELSGMQNQQTRSNNLESTRHIKLQLYKHNLTRCREDPINMSSSVVSTFVGAIQASASVLLTIFYGVVAGQTKLLSVETGRQISKICIKMFLPALLVVNLGSQIEASNALQYILILGWALVYNLVSIGIGYALTKVLSLPKWFTPAITFNNTTSYPLLLIQSLGSAGVLSTLAKSDDDTSDAIIDRAKSFFLVCSVISNMLTFGLGGTLLGVSDEDPVDAMDADLRDRAGHNDTPDESGSDQENGESNERTSLLPGPLPRYAKKASRGTAQAQHAVWDKLHPRIQQALAFTTQFISPPSVGATIGVILAFTPPLKKAFFAESEDGGIFYAWLTVSLKNIGELFVTLQVIVVGIKLAHSLRRMRQGHDSGSIHWLPLSIVVLIRFFIWPVLSILFIRMLITQTDILGQDRVLWFTMMLMPTGPPAMKLVAMAEVDDADEDDKMSIARVLMTCYAVSPLLSLAVVASLKACT</sequence>
<evidence type="ECO:0000313" key="8">
    <source>
        <dbReference type="EMBL" id="KAF5552927.1"/>
    </source>
</evidence>
<comment type="subcellular location">
    <subcellularLocation>
        <location evidence="1">Membrane</location>
        <topology evidence="1">Multi-pass membrane protein</topology>
    </subcellularLocation>
</comment>
<name>A0A8H5JD21_9HYPO</name>
<accession>A0A8H5JD21</accession>
<protein>
    <submittedName>
        <fullName evidence="8">Auxin Efflux Carrier superfamily</fullName>
    </submittedName>
</protein>
<feature type="compositionally biased region" description="Acidic residues" evidence="5">
    <location>
        <begin position="700"/>
        <end position="711"/>
    </location>
</feature>
<feature type="chain" id="PRO_5034277815" evidence="7">
    <location>
        <begin position="21"/>
        <end position="935"/>
    </location>
</feature>
<keyword evidence="2 6" id="KW-0812">Transmembrane</keyword>
<feature type="signal peptide" evidence="7">
    <location>
        <begin position="1"/>
        <end position="20"/>
    </location>
</feature>
<dbReference type="Pfam" id="PF03547">
    <property type="entry name" value="Mem_trans"/>
    <property type="match status" value="1"/>
</dbReference>
<feature type="transmembrane region" description="Helical" evidence="6">
    <location>
        <begin position="411"/>
        <end position="432"/>
    </location>
</feature>
<feature type="region of interest" description="Disordered" evidence="5">
    <location>
        <begin position="690"/>
        <end position="723"/>
    </location>
</feature>
<keyword evidence="9" id="KW-1185">Reference proteome</keyword>
<dbReference type="GO" id="GO:0055085">
    <property type="term" value="P:transmembrane transport"/>
    <property type="evidence" value="ECO:0007669"/>
    <property type="project" value="InterPro"/>
</dbReference>
<feature type="transmembrane region" description="Helical" evidence="6">
    <location>
        <begin position="908"/>
        <end position="931"/>
    </location>
</feature>
<evidence type="ECO:0000256" key="5">
    <source>
        <dbReference type="SAM" id="MobiDB-lite"/>
    </source>
</evidence>
<feature type="transmembrane region" description="Helical" evidence="6">
    <location>
        <begin position="510"/>
        <end position="533"/>
    </location>
</feature>
<feature type="region of interest" description="Disordered" evidence="5">
    <location>
        <begin position="348"/>
        <end position="401"/>
    </location>
</feature>
<dbReference type="SUPFAM" id="SSF89372">
    <property type="entry name" value="Fucose-specific lectin"/>
    <property type="match status" value="1"/>
</dbReference>
<dbReference type="AlphaFoldDB" id="A0A8H5JD21"/>
<dbReference type="EMBL" id="JAAOAM010000058">
    <property type="protein sequence ID" value="KAF5552927.1"/>
    <property type="molecule type" value="Genomic_DNA"/>
</dbReference>
<organism evidence="8 9">
    <name type="scientific">Fusarium mexicanum</name>
    <dbReference type="NCBI Taxonomy" id="751941"/>
    <lineage>
        <taxon>Eukaryota</taxon>
        <taxon>Fungi</taxon>
        <taxon>Dikarya</taxon>
        <taxon>Ascomycota</taxon>
        <taxon>Pezizomycotina</taxon>
        <taxon>Sordariomycetes</taxon>
        <taxon>Hypocreomycetidae</taxon>
        <taxon>Hypocreales</taxon>
        <taxon>Nectriaceae</taxon>
        <taxon>Fusarium</taxon>
        <taxon>Fusarium fujikuroi species complex</taxon>
    </lineage>
</organism>
<evidence type="ECO:0000256" key="7">
    <source>
        <dbReference type="SAM" id="SignalP"/>
    </source>
</evidence>
<proteinExistence type="predicted"/>
<evidence type="ECO:0000313" key="9">
    <source>
        <dbReference type="Proteomes" id="UP000522262"/>
    </source>
</evidence>
<gene>
    <name evidence="8" type="ORF">FMEXI_2708</name>
</gene>
<dbReference type="InterPro" id="IPR004776">
    <property type="entry name" value="Mem_transp_PIN-like"/>
</dbReference>
<feature type="compositionally biased region" description="Basic and acidic residues" evidence="5">
    <location>
        <begin position="690"/>
        <end position="699"/>
    </location>
</feature>
<dbReference type="Gene3D" id="2.120.10.70">
    <property type="entry name" value="Fucose-specific lectin"/>
    <property type="match status" value="2"/>
</dbReference>
<feature type="transmembrane region" description="Helical" evidence="6">
    <location>
        <begin position="838"/>
        <end position="863"/>
    </location>
</feature>
<dbReference type="GO" id="GO:0016020">
    <property type="term" value="C:membrane"/>
    <property type="evidence" value="ECO:0007669"/>
    <property type="project" value="UniProtKB-SubCell"/>
</dbReference>
<feature type="transmembrane region" description="Helical" evidence="6">
    <location>
        <begin position="655"/>
        <end position="677"/>
    </location>
</feature>
<reference evidence="8 9" key="1">
    <citation type="submission" date="2020-05" db="EMBL/GenBank/DDBJ databases">
        <title>Identification and distribution of gene clusters putatively required for synthesis of sphingolipid metabolism inhibitors in phylogenetically diverse species of the filamentous fungus Fusarium.</title>
        <authorList>
            <person name="Kim H.-S."/>
            <person name="Busman M."/>
            <person name="Brown D.W."/>
            <person name="Divon H."/>
            <person name="Uhlig S."/>
            <person name="Proctor R.H."/>
        </authorList>
    </citation>
    <scope>NUCLEOTIDE SEQUENCE [LARGE SCALE GENOMIC DNA]</scope>
    <source>
        <strain evidence="8 9">NRRL 53147</strain>
    </source>
</reference>
<feature type="transmembrane region" description="Helical" evidence="6">
    <location>
        <begin position="759"/>
        <end position="779"/>
    </location>
</feature>
<feature type="transmembrane region" description="Helical" evidence="6">
    <location>
        <begin position="577"/>
        <end position="598"/>
    </location>
</feature>
<feature type="transmembrane region" description="Helical" evidence="6">
    <location>
        <begin position="618"/>
        <end position="634"/>
    </location>
</feature>